<evidence type="ECO:0000256" key="2">
    <source>
        <dbReference type="SAM" id="SignalP"/>
    </source>
</evidence>
<dbReference type="Proteomes" id="UP000188993">
    <property type="component" value="Chromosome"/>
</dbReference>
<dbReference type="EMBL" id="CP019728">
    <property type="protein sequence ID" value="AQS53154.1"/>
    <property type="molecule type" value="Genomic_DNA"/>
</dbReference>
<dbReference type="InterPro" id="IPR038078">
    <property type="entry name" value="PhoU-like_sf"/>
</dbReference>
<dbReference type="AlphaFoldDB" id="A0A1S6INM4"/>
<keyword evidence="2" id="KW-0732">Signal</keyword>
<dbReference type="STRING" id="708126.BW727_100761"/>
<protein>
    <recommendedName>
        <fullName evidence="5">Pit accessory protein</fullName>
    </recommendedName>
</protein>
<evidence type="ECO:0008006" key="5">
    <source>
        <dbReference type="Google" id="ProtNLM"/>
    </source>
</evidence>
<keyword evidence="4" id="KW-1185">Reference proteome</keyword>
<reference evidence="3 4" key="1">
    <citation type="journal article" date="2014" name="Int. J. Syst. Evol. Microbiol.">
        <title>Jeotgalibaca dankookensis gen. nov., sp. nov., a member of the family Carnobacteriaceae, isolated from seujeot (Korean traditional food).</title>
        <authorList>
            <person name="Lee D.G."/>
            <person name="Trujillo M.E."/>
            <person name="Kang H."/>
            <person name="Ahn T.Y."/>
        </authorList>
    </citation>
    <scope>NUCLEOTIDE SEQUENCE [LARGE SCALE GENOMIC DNA]</scope>
    <source>
        <strain evidence="3 4">EX-07</strain>
    </source>
</reference>
<organism evidence="3 4">
    <name type="scientific">Jeotgalibaca dankookensis</name>
    <dbReference type="NCBI Taxonomy" id="708126"/>
    <lineage>
        <taxon>Bacteria</taxon>
        <taxon>Bacillati</taxon>
        <taxon>Bacillota</taxon>
        <taxon>Bacilli</taxon>
        <taxon>Lactobacillales</taxon>
        <taxon>Carnobacteriaceae</taxon>
        <taxon>Jeotgalibaca</taxon>
    </lineage>
</organism>
<feature type="chain" id="PRO_5039333465" description="Pit accessory protein" evidence="2">
    <location>
        <begin position="29"/>
        <end position="215"/>
    </location>
</feature>
<feature type="signal peptide" evidence="2">
    <location>
        <begin position="1"/>
        <end position="28"/>
    </location>
</feature>
<name>A0A1S6INM4_9LACT</name>
<evidence type="ECO:0000313" key="4">
    <source>
        <dbReference type="Proteomes" id="UP000188993"/>
    </source>
</evidence>
<gene>
    <name evidence="3" type="ORF">BW727_100761</name>
</gene>
<dbReference type="PANTHER" id="PTHR37298:SF1">
    <property type="entry name" value="UPF0111 PROTEIN YKAA"/>
    <property type="match status" value="1"/>
</dbReference>
<accession>A0A1S6INM4</accession>
<sequence length="215" mass="24881">MCSTLLKKKKRKILLILELLRNFSLLMAEATDFLAANLKNYQLDELENELNEMKKIEVVANDKKQATLDFLYQDFLPPIERPDILEITQALNTLLGTVSSDILARLDRYQVKTIEPDVFVLVEVLKQGSDKTLALTKELIHFKHPEKLLALMKDINSLVRRGYALHHQAIKKMMHNENDAIVVFSYSNIYEGFNRSWHALERLTRAVEAMIIQNT</sequence>
<feature type="coiled-coil region" evidence="1">
    <location>
        <begin position="36"/>
        <end position="66"/>
    </location>
</feature>
<keyword evidence="1" id="KW-0175">Coiled coil</keyword>
<evidence type="ECO:0000313" key="3">
    <source>
        <dbReference type="EMBL" id="AQS53154.1"/>
    </source>
</evidence>
<dbReference type="InterPro" id="IPR052912">
    <property type="entry name" value="UPF0111_domain"/>
</dbReference>
<proteinExistence type="predicted"/>
<dbReference type="KEGG" id="jda:BW727_100761"/>
<dbReference type="PANTHER" id="PTHR37298">
    <property type="entry name" value="UPF0111 PROTEIN YKAA"/>
    <property type="match status" value="1"/>
</dbReference>
<dbReference type="Gene3D" id="1.20.58.220">
    <property type="entry name" value="Phosphate transport system protein phou homolog 2, domain 2"/>
    <property type="match status" value="1"/>
</dbReference>
<evidence type="ECO:0000256" key="1">
    <source>
        <dbReference type="SAM" id="Coils"/>
    </source>
</evidence>